<reference evidence="3" key="1">
    <citation type="submission" date="2019-02" db="EMBL/GenBank/DDBJ databases">
        <authorList>
            <person name="Li S.-H."/>
        </authorList>
    </citation>
    <scope>NUCLEOTIDE SEQUENCE</scope>
    <source>
        <strain evidence="3">IMCC8485</strain>
    </source>
</reference>
<evidence type="ECO:0000259" key="2">
    <source>
        <dbReference type="Pfam" id="PF13840"/>
    </source>
</evidence>
<name>A0ABT3SXQ3_9GAMM</name>
<proteinExistence type="predicted"/>
<sequence length="131" mass="14104">MTGESNLDTLLASMSPQLDKEDYVFWSAGNAQYGDHSELQPIASCMEPEGLTLVIAKAKADAHKIHYDCVFKRITPEVHSSLEAVGLTAAFAKKLGEHGISANVIAGYFHDHIFVQSELAGRAMAALGELS</sequence>
<dbReference type="SUPFAM" id="SSF55021">
    <property type="entry name" value="ACT-like"/>
    <property type="match status" value="2"/>
</dbReference>
<feature type="domain" description="DUF2241" evidence="1">
    <location>
        <begin position="2"/>
        <end position="72"/>
    </location>
</feature>
<dbReference type="Pfam" id="PF13840">
    <property type="entry name" value="ACT_7"/>
    <property type="match status" value="1"/>
</dbReference>
<dbReference type="PANTHER" id="PTHR39199">
    <property type="entry name" value="BLR5128 PROTEIN"/>
    <property type="match status" value="1"/>
</dbReference>
<dbReference type="InterPro" id="IPR027795">
    <property type="entry name" value="CASTOR_ACT_dom"/>
</dbReference>
<dbReference type="RefSeq" id="WP_279253501.1">
    <property type="nucleotide sequence ID" value="NZ_SHNP01000005.1"/>
</dbReference>
<evidence type="ECO:0000313" key="4">
    <source>
        <dbReference type="Proteomes" id="UP001143307"/>
    </source>
</evidence>
<dbReference type="Pfam" id="PF10000">
    <property type="entry name" value="ACT_3"/>
    <property type="match status" value="1"/>
</dbReference>
<feature type="domain" description="CASTOR ACT" evidence="2">
    <location>
        <begin position="78"/>
        <end position="127"/>
    </location>
</feature>
<dbReference type="InterPro" id="IPR045865">
    <property type="entry name" value="ACT-like_dom_sf"/>
</dbReference>
<dbReference type="InterPro" id="IPR018717">
    <property type="entry name" value="DUF2241"/>
</dbReference>
<protein>
    <submittedName>
        <fullName evidence="3">ACT domain-containing protein</fullName>
    </submittedName>
</protein>
<organism evidence="3 4">
    <name type="scientific">Candidatus Seongchinamella marina</name>
    <dbReference type="NCBI Taxonomy" id="2518990"/>
    <lineage>
        <taxon>Bacteria</taxon>
        <taxon>Pseudomonadati</taxon>
        <taxon>Pseudomonadota</taxon>
        <taxon>Gammaproteobacteria</taxon>
        <taxon>Cellvibrionales</taxon>
        <taxon>Halieaceae</taxon>
        <taxon>Seongchinamella</taxon>
    </lineage>
</organism>
<evidence type="ECO:0000313" key="3">
    <source>
        <dbReference type="EMBL" id="MCX2974788.1"/>
    </source>
</evidence>
<gene>
    <name evidence="3" type="ORF">EYC87_14440</name>
</gene>
<dbReference type="Proteomes" id="UP001143307">
    <property type="component" value="Unassembled WGS sequence"/>
</dbReference>
<dbReference type="EMBL" id="SHNP01000005">
    <property type="protein sequence ID" value="MCX2974788.1"/>
    <property type="molecule type" value="Genomic_DNA"/>
</dbReference>
<dbReference type="Gene3D" id="3.30.2130.10">
    <property type="entry name" value="VC0802-like"/>
    <property type="match status" value="1"/>
</dbReference>
<accession>A0ABT3SXQ3</accession>
<dbReference type="PANTHER" id="PTHR39199:SF1">
    <property type="entry name" value="BLR5128 PROTEIN"/>
    <property type="match status" value="1"/>
</dbReference>
<evidence type="ECO:0000259" key="1">
    <source>
        <dbReference type="Pfam" id="PF10000"/>
    </source>
</evidence>
<keyword evidence="4" id="KW-1185">Reference proteome</keyword>
<comment type="caution">
    <text evidence="3">The sequence shown here is derived from an EMBL/GenBank/DDBJ whole genome shotgun (WGS) entry which is preliminary data.</text>
</comment>